<dbReference type="PANTHER" id="PTHR22851:SF0">
    <property type="entry name" value="DDB1- AND CUL4-ASSOCIATED FACTOR 13"/>
    <property type="match status" value="1"/>
</dbReference>
<name>A0A8J2T0K2_9STRA</name>
<dbReference type="Pfam" id="PF04158">
    <property type="entry name" value="Sof1"/>
    <property type="match status" value="1"/>
</dbReference>
<feature type="domain" description="Sof1-like protein" evidence="11">
    <location>
        <begin position="370"/>
        <end position="452"/>
    </location>
</feature>
<feature type="repeat" description="WD" evidence="9">
    <location>
        <begin position="291"/>
        <end position="322"/>
    </location>
</feature>
<dbReference type="InterPro" id="IPR007287">
    <property type="entry name" value="Sof1"/>
</dbReference>
<keyword evidence="4 9" id="KW-0853">WD repeat</keyword>
<dbReference type="Pfam" id="PF00400">
    <property type="entry name" value="WD40"/>
    <property type="match status" value="3"/>
</dbReference>
<evidence type="ECO:0000256" key="2">
    <source>
        <dbReference type="ARBA" id="ARBA00005649"/>
    </source>
</evidence>
<dbReference type="PANTHER" id="PTHR22851">
    <property type="entry name" value="U3 SMALL NUCLEOLAR RNA U3 SNORNA ASSOCIATED PROTEIN"/>
    <property type="match status" value="1"/>
</dbReference>
<evidence type="ECO:0000256" key="9">
    <source>
        <dbReference type="PROSITE-ProRule" id="PRU00221"/>
    </source>
</evidence>
<evidence type="ECO:0000256" key="4">
    <source>
        <dbReference type="ARBA" id="ARBA00022574"/>
    </source>
</evidence>
<dbReference type="Gene3D" id="2.130.10.10">
    <property type="entry name" value="YVTN repeat-like/Quinoprotein amine dehydrogenase"/>
    <property type="match status" value="2"/>
</dbReference>
<accession>A0A8J2T0K2</accession>
<sequence>MKVKVIARSAKREINGADPKLARRNLDPKHHPFAQAREYQRAVVAAKLERMMAKPFVCALEGHSDALTALAVPRRGVLVQCVSGGADGEVRAWDLAARQCVWSSGAAHVGAVKGLTLTRDGTDVLSCGERQIKRWRLEVAQSTGQRTQITLNDAKPPLETWTSSTTLNDVDASWHRKTAGAFCTAGADGLVELWDAARSQPLRTWTWGSDSVFKARWNPAEPSLLASTSRDRAATLFDSRAPTPLRKVILRSPCRALAWNPREPTCFVVGGEDHACYTFDCRKLQRPRMVHEGHVSAVVDVAFAPTGKEFAAASTDKTVRLFPARGADAGRSRDVYHTSRMQALSSVRYTADATFVLTASEDFNLRVWKARASQRLGPISRREALAVDYRAKLVERHAHMPQVKRLVRRRNLPKMVKKMRDRRDEDRQRRREKLQRTMDHSRPGSVVPTAARGAVVVREVS</sequence>
<dbReference type="GO" id="GO:0016567">
    <property type="term" value="P:protein ubiquitination"/>
    <property type="evidence" value="ECO:0007669"/>
    <property type="project" value="UniProtKB-UniPathway"/>
</dbReference>
<feature type="repeat" description="WD" evidence="9">
    <location>
        <begin position="337"/>
        <end position="378"/>
    </location>
</feature>
<evidence type="ECO:0000256" key="5">
    <source>
        <dbReference type="ARBA" id="ARBA00022737"/>
    </source>
</evidence>
<dbReference type="AlphaFoldDB" id="A0A8J2T0K2"/>
<dbReference type="InterPro" id="IPR015943">
    <property type="entry name" value="WD40/YVTN_repeat-like_dom_sf"/>
</dbReference>
<comment type="similarity">
    <text evidence="2">Belongs to the WD repeat DCAF13/WDSOF1 family.</text>
</comment>
<evidence type="ECO:0000256" key="7">
    <source>
        <dbReference type="ARBA" id="ARBA00023274"/>
    </source>
</evidence>
<dbReference type="EMBL" id="CAKKNE010000006">
    <property type="protein sequence ID" value="CAH0379968.1"/>
    <property type="molecule type" value="Genomic_DNA"/>
</dbReference>
<feature type="compositionally biased region" description="Basic and acidic residues" evidence="10">
    <location>
        <begin position="421"/>
        <end position="442"/>
    </location>
</feature>
<organism evidence="12 13">
    <name type="scientific">Pelagomonas calceolata</name>
    <dbReference type="NCBI Taxonomy" id="35677"/>
    <lineage>
        <taxon>Eukaryota</taxon>
        <taxon>Sar</taxon>
        <taxon>Stramenopiles</taxon>
        <taxon>Ochrophyta</taxon>
        <taxon>Pelagophyceae</taxon>
        <taxon>Pelagomonadales</taxon>
        <taxon>Pelagomonadaceae</taxon>
        <taxon>Pelagomonas</taxon>
    </lineage>
</organism>
<comment type="subcellular location">
    <subcellularLocation>
        <location evidence="1">Nucleus</location>
        <location evidence="1">Nucleolus</location>
    </subcellularLocation>
</comment>
<dbReference type="InterPro" id="IPR036322">
    <property type="entry name" value="WD40_repeat_dom_sf"/>
</dbReference>
<dbReference type="InterPro" id="IPR001680">
    <property type="entry name" value="WD40_rpt"/>
</dbReference>
<evidence type="ECO:0000256" key="3">
    <source>
        <dbReference type="ARBA" id="ARBA00021762"/>
    </source>
</evidence>
<dbReference type="GO" id="GO:0032040">
    <property type="term" value="C:small-subunit processome"/>
    <property type="evidence" value="ECO:0007669"/>
    <property type="project" value="TreeGrafter"/>
</dbReference>
<dbReference type="Proteomes" id="UP000789595">
    <property type="component" value="Unassembled WGS sequence"/>
</dbReference>
<dbReference type="GO" id="GO:0000462">
    <property type="term" value="P:maturation of SSU-rRNA from tricistronic rRNA transcript (SSU-rRNA, 5.8S rRNA, LSU-rRNA)"/>
    <property type="evidence" value="ECO:0007669"/>
    <property type="project" value="TreeGrafter"/>
</dbReference>
<feature type="repeat" description="WD" evidence="9">
    <location>
        <begin position="60"/>
        <end position="103"/>
    </location>
</feature>
<keyword evidence="6" id="KW-0539">Nucleus</keyword>
<proteinExistence type="inferred from homology"/>
<dbReference type="UniPathway" id="UPA00143"/>
<evidence type="ECO:0000259" key="11">
    <source>
        <dbReference type="Pfam" id="PF04158"/>
    </source>
</evidence>
<dbReference type="SUPFAM" id="SSF50978">
    <property type="entry name" value="WD40 repeat-like"/>
    <property type="match status" value="1"/>
</dbReference>
<dbReference type="PROSITE" id="PS00678">
    <property type="entry name" value="WD_REPEATS_1"/>
    <property type="match status" value="1"/>
</dbReference>
<evidence type="ECO:0000256" key="6">
    <source>
        <dbReference type="ARBA" id="ARBA00023242"/>
    </source>
</evidence>
<evidence type="ECO:0000256" key="8">
    <source>
        <dbReference type="ARBA" id="ARBA00032239"/>
    </source>
</evidence>
<reference evidence="12" key="1">
    <citation type="submission" date="2021-11" db="EMBL/GenBank/DDBJ databases">
        <authorList>
            <consortium name="Genoscope - CEA"/>
            <person name="William W."/>
        </authorList>
    </citation>
    <scope>NUCLEOTIDE SEQUENCE</scope>
</reference>
<feature type="region of interest" description="Disordered" evidence="10">
    <location>
        <begin position="412"/>
        <end position="447"/>
    </location>
</feature>
<evidence type="ECO:0000256" key="10">
    <source>
        <dbReference type="SAM" id="MobiDB-lite"/>
    </source>
</evidence>
<evidence type="ECO:0000313" key="13">
    <source>
        <dbReference type="Proteomes" id="UP000789595"/>
    </source>
</evidence>
<dbReference type="PROSITE" id="PS50082">
    <property type="entry name" value="WD_REPEATS_2"/>
    <property type="match status" value="3"/>
</dbReference>
<dbReference type="OrthoDB" id="10249065at2759"/>
<dbReference type="InterPro" id="IPR051733">
    <property type="entry name" value="WD_repeat_DCAF13/WDSOF1"/>
</dbReference>
<evidence type="ECO:0000313" key="12">
    <source>
        <dbReference type="EMBL" id="CAH0379968.1"/>
    </source>
</evidence>
<dbReference type="InterPro" id="IPR019775">
    <property type="entry name" value="WD40_repeat_CS"/>
</dbReference>
<gene>
    <name evidence="12" type="ORF">PECAL_6P16050</name>
</gene>
<protein>
    <recommendedName>
        <fullName evidence="3">DDB1- and CUL4-associated factor 13</fullName>
    </recommendedName>
    <alternativeName>
        <fullName evidence="8">WD repeat and SOF domain-containing protein 1</fullName>
    </alternativeName>
</protein>
<comment type="caution">
    <text evidence="12">The sequence shown here is derived from an EMBL/GenBank/DDBJ whole genome shotgun (WGS) entry which is preliminary data.</text>
</comment>
<dbReference type="PROSITE" id="PS50294">
    <property type="entry name" value="WD_REPEATS_REGION"/>
    <property type="match status" value="1"/>
</dbReference>
<keyword evidence="13" id="KW-1185">Reference proteome</keyword>
<keyword evidence="7" id="KW-0687">Ribonucleoprotein</keyword>
<keyword evidence="5" id="KW-0677">Repeat</keyword>
<dbReference type="SMART" id="SM00320">
    <property type="entry name" value="WD40"/>
    <property type="match status" value="7"/>
</dbReference>
<evidence type="ECO:0000256" key="1">
    <source>
        <dbReference type="ARBA" id="ARBA00004604"/>
    </source>
</evidence>